<feature type="domain" description="EamA" evidence="6">
    <location>
        <begin position="9"/>
        <end position="143"/>
    </location>
</feature>
<feature type="transmembrane region" description="Helical" evidence="5">
    <location>
        <begin position="215"/>
        <end position="235"/>
    </location>
</feature>
<feature type="domain" description="EamA" evidence="6">
    <location>
        <begin position="155"/>
        <end position="287"/>
    </location>
</feature>
<evidence type="ECO:0000256" key="3">
    <source>
        <dbReference type="ARBA" id="ARBA00022989"/>
    </source>
</evidence>
<reference evidence="7 8" key="1">
    <citation type="submission" date="2021-05" db="EMBL/GenBank/DDBJ databases">
        <title>Roseococcus sp. XZZS9, whole genome shotgun sequencing project.</title>
        <authorList>
            <person name="Zhao G."/>
            <person name="Shen L."/>
        </authorList>
    </citation>
    <scope>NUCLEOTIDE SEQUENCE [LARGE SCALE GENOMIC DNA]</scope>
    <source>
        <strain evidence="7 8">XZZS9</strain>
    </source>
</reference>
<dbReference type="InterPro" id="IPR000620">
    <property type="entry name" value="EamA_dom"/>
</dbReference>
<keyword evidence="8" id="KW-1185">Reference proteome</keyword>
<feature type="transmembrane region" description="Helical" evidence="5">
    <location>
        <begin position="273"/>
        <end position="293"/>
    </location>
</feature>
<dbReference type="Pfam" id="PF00892">
    <property type="entry name" value="EamA"/>
    <property type="match status" value="2"/>
</dbReference>
<evidence type="ECO:0000256" key="5">
    <source>
        <dbReference type="SAM" id="Phobius"/>
    </source>
</evidence>
<dbReference type="EMBL" id="JAHCDA010000003">
    <property type="protein sequence ID" value="MBS7812670.1"/>
    <property type="molecule type" value="Genomic_DNA"/>
</dbReference>
<dbReference type="InterPro" id="IPR037185">
    <property type="entry name" value="EmrE-like"/>
</dbReference>
<evidence type="ECO:0000313" key="8">
    <source>
        <dbReference type="Proteomes" id="UP000766336"/>
    </source>
</evidence>
<dbReference type="PANTHER" id="PTHR32322:SF9">
    <property type="entry name" value="AMINO-ACID METABOLITE EFFLUX PUMP-RELATED"/>
    <property type="match status" value="1"/>
</dbReference>
<feature type="transmembrane region" description="Helical" evidence="5">
    <location>
        <begin position="181"/>
        <end position="203"/>
    </location>
</feature>
<feature type="transmembrane region" description="Helical" evidence="5">
    <location>
        <begin position="35"/>
        <end position="58"/>
    </location>
</feature>
<evidence type="ECO:0000256" key="1">
    <source>
        <dbReference type="ARBA" id="ARBA00004141"/>
    </source>
</evidence>
<comment type="subcellular location">
    <subcellularLocation>
        <location evidence="1">Membrane</location>
        <topology evidence="1">Multi-pass membrane protein</topology>
    </subcellularLocation>
</comment>
<accession>A0ABS5QG58</accession>
<dbReference type="Proteomes" id="UP000766336">
    <property type="component" value="Unassembled WGS sequence"/>
</dbReference>
<feature type="transmembrane region" description="Helical" evidence="5">
    <location>
        <begin position="103"/>
        <end position="120"/>
    </location>
</feature>
<protein>
    <submittedName>
        <fullName evidence="7">DMT family transporter</fullName>
    </submittedName>
</protein>
<name>A0ABS5QG58_9PROT</name>
<feature type="transmembrane region" description="Helical" evidence="5">
    <location>
        <begin position="153"/>
        <end position="174"/>
    </location>
</feature>
<organism evidence="7 8">
    <name type="scientific">Roseococcus pinisoli</name>
    <dbReference type="NCBI Taxonomy" id="2835040"/>
    <lineage>
        <taxon>Bacteria</taxon>
        <taxon>Pseudomonadati</taxon>
        <taxon>Pseudomonadota</taxon>
        <taxon>Alphaproteobacteria</taxon>
        <taxon>Acetobacterales</taxon>
        <taxon>Roseomonadaceae</taxon>
        <taxon>Roseococcus</taxon>
    </lineage>
</organism>
<keyword evidence="2 5" id="KW-0812">Transmembrane</keyword>
<feature type="transmembrane region" description="Helical" evidence="5">
    <location>
        <begin position="129"/>
        <end position="147"/>
    </location>
</feature>
<dbReference type="RefSeq" id="WP_213671360.1">
    <property type="nucleotide sequence ID" value="NZ_JAHCDA010000003.1"/>
</dbReference>
<feature type="transmembrane region" description="Helical" evidence="5">
    <location>
        <begin position="70"/>
        <end position="91"/>
    </location>
</feature>
<sequence length="297" mass="31377">MNLNPRILLGLALGAMASVIWGGHAVVARLALVGQGIHVLDILFCRYVPASLLLFPLIWRHREQIRRLGWRRIFVLFLFAGAGNLVLFASALKFAPATHGSTIAPMVSPLFGALLAWWLLAERPTQGRVAALGAMLAGVLIIAWDGLGQHPGAWRGDLLLMGAGATWSVFTVLLRRWQVSAVPAAAAVTLVSVPLVLPPFLMFRADAFFALPTGLVVWMIVAQGVLLGSLSMLLFGRSVEMLGATRAATLSVLVPVTGLILSAAVLGEEIGPVKAAGAAVCTLAMLAAVLFTGRRVG</sequence>
<dbReference type="PANTHER" id="PTHR32322">
    <property type="entry name" value="INNER MEMBRANE TRANSPORTER"/>
    <property type="match status" value="1"/>
</dbReference>
<keyword evidence="4 5" id="KW-0472">Membrane</keyword>
<feature type="transmembrane region" description="Helical" evidence="5">
    <location>
        <begin position="247"/>
        <end position="267"/>
    </location>
</feature>
<dbReference type="Gene3D" id="1.10.3730.20">
    <property type="match status" value="1"/>
</dbReference>
<dbReference type="SUPFAM" id="SSF103481">
    <property type="entry name" value="Multidrug resistance efflux transporter EmrE"/>
    <property type="match status" value="2"/>
</dbReference>
<evidence type="ECO:0000259" key="6">
    <source>
        <dbReference type="Pfam" id="PF00892"/>
    </source>
</evidence>
<gene>
    <name evidence="7" type="ORF">KHU32_17095</name>
</gene>
<proteinExistence type="predicted"/>
<dbReference type="InterPro" id="IPR050638">
    <property type="entry name" value="AA-Vitamin_Transporters"/>
</dbReference>
<evidence type="ECO:0000313" key="7">
    <source>
        <dbReference type="EMBL" id="MBS7812670.1"/>
    </source>
</evidence>
<keyword evidence="3 5" id="KW-1133">Transmembrane helix</keyword>
<comment type="caution">
    <text evidence="7">The sequence shown here is derived from an EMBL/GenBank/DDBJ whole genome shotgun (WGS) entry which is preliminary data.</text>
</comment>
<evidence type="ECO:0000256" key="4">
    <source>
        <dbReference type="ARBA" id="ARBA00023136"/>
    </source>
</evidence>
<evidence type="ECO:0000256" key="2">
    <source>
        <dbReference type="ARBA" id="ARBA00022692"/>
    </source>
</evidence>